<proteinExistence type="inferred from homology"/>
<protein>
    <submittedName>
        <fullName evidence="4">Alkylphosphonate utilization protein</fullName>
    </submittedName>
</protein>
<gene>
    <name evidence="4" type="ORF">K8P03_05730</name>
</gene>
<dbReference type="InterPro" id="IPR004624">
    <property type="entry name" value="YjdM"/>
</dbReference>
<dbReference type="RefSeq" id="WP_223419205.1">
    <property type="nucleotide sequence ID" value="NZ_JAIPME010000002.1"/>
</dbReference>
<accession>A0ABS7SZ14</accession>
<evidence type="ECO:0000259" key="2">
    <source>
        <dbReference type="Pfam" id="PF03831"/>
    </source>
</evidence>
<dbReference type="Gene3D" id="2.30.30.40">
    <property type="entry name" value="SH3 Domains"/>
    <property type="match status" value="1"/>
</dbReference>
<comment type="caution">
    <text evidence="4">The sequence shown here is derived from an EMBL/GenBank/DDBJ whole genome shotgun (WGS) entry which is preliminary data.</text>
</comment>
<dbReference type="InterPro" id="IPR013987">
    <property type="entry name" value="YjdM_N"/>
</dbReference>
<dbReference type="EMBL" id="JAIPME010000002">
    <property type="protein sequence ID" value="MBZ2386778.1"/>
    <property type="molecule type" value="Genomic_DNA"/>
</dbReference>
<keyword evidence="5" id="KW-1185">Reference proteome</keyword>
<organism evidence="4 5">
    <name type="scientific">Anaerococcus murdochii</name>
    <dbReference type="NCBI Taxonomy" id="411577"/>
    <lineage>
        <taxon>Bacteria</taxon>
        <taxon>Bacillati</taxon>
        <taxon>Bacillota</taxon>
        <taxon>Tissierellia</taxon>
        <taxon>Tissierellales</taxon>
        <taxon>Peptoniphilaceae</taxon>
        <taxon>Anaerococcus</taxon>
    </lineage>
</organism>
<dbReference type="Gene3D" id="2.20.25.10">
    <property type="match status" value="1"/>
</dbReference>
<dbReference type="InterPro" id="IPR013988">
    <property type="entry name" value="YjdM_C"/>
</dbReference>
<feature type="domain" description="Protein YjdM N-terminal" evidence="3">
    <location>
        <begin position="4"/>
        <end position="32"/>
    </location>
</feature>
<dbReference type="SUPFAM" id="SSF82057">
    <property type="entry name" value="Prokaryotic SH3-related domain"/>
    <property type="match status" value="1"/>
</dbReference>
<dbReference type="Pfam" id="PF08274">
    <property type="entry name" value="Zn_Ribbon_YjdM"/>
    <property type="match status" value="1"/>
</dbReference>
<evidence type="ECO:0000313" key="4">
    <source>
        <dbReference type="EMBL" id="MBZ2386778.1"/>
    </source>
</evidence>
<reference evidence="4 5" key="1">
    <citation type="submission" date="2021-08" db="EMBL/GenBank/DDBJ databases">
        <title>FDA dAtabase for Regulatory Grade micrObial Sequences (FDA-ARGOS): Supporting development and validation of Infectious Disease Dx tests.</title>
        <authorList>
            <person name="Sproer C."/>
            <person name="Gronow S."/>
            <person name="Severitt S."/>
            <person name="Schroder I."/>
            <person name="Tallon L."/>
            <person name="Sadzewicz L."/>
            <person name="Zhao X."/>
            <person name="Boylan J."/>
            <person name="Ott S."/>
            <person name="Bowen H."/>
            <person name="Vavikolanu K."/>
            <person name="Hazen T."/>
            <person name="Aluvathingal J."/>
            <person name="Nadendla S."/>
            <person name="Lowell S."/>
            <person name="Myers T."/>
            <person name="Yan Y."/>
            <person name="Sichtig H."/>
        </authorList>
    </citation>
    <scope>NUCLEOTIDE SEQUENCE [LARGE SCALE GENOMIC DNA]</scope>
    <source>
        <strain evidence="4 5">FDAARGOS_1460</strain>
    </source>
</reference>
<evidence type="ECO:0000313" key="5">
    <source>
        <dbReference type="Proteomes" id="UP000734271"/>
    </source>
</evidence>
<sequence>MTDLPKCPSCGENYTYKDGHIYVCPICFHEWSDKEEEAVEKAKVTRDAVCNILEDGDNASVVKDLKLGSETIKQGAKVTNIKILENPVNGHDIDAKVEGFGSLYLKSSVIKKVN</sequence>
<evidence type="ECO:0000256" key="1">
    <source>
        <dbReference type="ARBA" id="ARBA00009248"/>
    </source>
</evidence>
<dbReference type="NCBIfam" id="TIGR00686">
    <property type="entry name" value="phnA"/>
    <property type="match status" value="1"/>
</dbReference>
<dbReference type="Proteomes" id="UP000734271">
    <property type="component" value="Unassembled WGS sequence"/>
</dbReference>
<name>A0ABS7SZ14_9FIRM</name>
<feature type="domain" description="Protein YjdM C-terminal" evidence="2">
    <location>
        <begin position="46"/>
        <end position="113"/>
    </location>
</feature>
<dbReference type="SUPFAM" id="SSF57783">
    <property type="entry name" value="Zinc beta-ribbon"/>
    <property type="match status" value="1"/>
</dbReference>
<dbReference type="Pfam" id="PF03831">
    <property type="entry name" value="YjdM"/>
    <property type="match status" value="1"/>
</dbReference>
<comment type="similarity">
    <text evidence="1">Belongs to the YjdM family.</text>
</comment>
<evidence type="ECO:0000259" key="3">
    <source>
        <dbReference type="Pfam" id="PF08274"/>
    </source>
</evidence>